<dbReference type="HOGENOM" id="CLU_2489342_0_0_1"/>
<dbReference type="AlphaFoldDB" id="S8EIB6"/>
<accession>S8EIB6</accession>
<sequence>MSSDQGASRACARCFIRTLLNALPAVTQREINAWRFVDQAGGQPPVREKGIGCSSFFAMYAPVARIYLYMTVNTFLASPLPWSCLEL</sequence>
<protein>
    <submittedName>
        <fullName evidence="1">Uncharacterized protein</fullName>
    </submittedName>
</protein>
<proteinExistence type="predicted"/>
<gene>
    <name evidence="1" type="ORF">FOMPIDRAFT_159608</name>
</gene>
<evidence type="ECO:0000313" key="1">
    <source>
        <dbReference type="EMBL" id="EPT04902.1"/>
    </source>
</evidence>
<dbReference type="EMBL" id="KE504125">
    <property type="protein sequence ID" value="EPT04902.1"/>
    <property type="molecule type" value="Genomic_DNA"/>
</dbReference>
<evidence type="ECO:0000313" key="2">
    <source>
        <dbReference type="Proteomes" id="UP000015241"/>
    </source>
</evidence>
<organism evidence="1 2">
    <name type="scientific">Fomitopsis schrenkii</name>
    <name type="common">Brown rot fungus</name>
    <dbReference type="NCBI Taxonomy" id="2126942"/>
    <lineage>
        <taxon>Eukaryota</taxon>
        <taxon>Fungi</taxon>
        <taxon>Dikarya</taxon>
        <taxon>Basidiomycota</taxon>
        <taxon>Agaricomycotina</taxon>
        <taxon>Agaricomycetes</taxon>
        <taxon>Polyporales</taxon>
        <taxon>Fomitopsis</taxon>
    </lineage>
</organism>
<reference evidence="1 2" key="1">
    <citation type="journal article" date="2012" name="Science">
        <title>The Paleozoic origin of enzymatic lignin decomposition reconstructed from 31 fungal genomes.</title>
        <authorList>
            <person name="Floudas D."/>
            <person name="Binder M."/>
            <person name="Riley R."/>
            <person name="Barry K."/>
            <person name="Blanchette R.A."/>
            <person name="Henrissat B."/>
            <person name="Martinez A.T."/>
            <person name="Otillar R."/>
            <person name="Spatafora J.W."/>
            <person name="Yadav J.S."/>
            <person name="Aerts A."/>
            <person name="Benoit I."/>
            <person name="Boyd A."/>
            <person name="Carlson A."/>
            <person name="Copeland A."/>
            <person name="Coutinho P.M."/>
            <person name="de Vries R.P."/>
            <person name="Ferreira P."/>
            <person name="Findley K."/>
            <person name="Foster B."/>
            <person name="Gaskell J."/>
            <person name="Glotzer D."/>
            <person name="Gorecki P."/>
            <person name="Heitman J."/>
            <person name="Hesse C."/>
            <person name="Hori C."/>
            <person name="Igarashi K."/>
            <person name="Jurgens J.A."/>
            <person name="Kallen N."/>
            <person name="Kersten P."/>
            <person name="Kohler A."/>
            <person name="Kuees U."/>
            <person name="Kumar T.K.A."/>
            <person name="Kuo A."/>
            <person name="LaButti K."/>
            <person name="Larrondo L.F."/>
            <person name="Lindquist E."/>
            <person name="Ling A."/>
            <person name="Lombard V."/>
            <person name="Lucas S."/>
            <person name="Lundell T."/>
            <person name="Martin R."/>
            <person name="McLaughlin D.J."/>
            <person name="Morgenstern I."/>
            <person name="Morin E."/>
            <person name="Murat C."/>
            <person name="Nagy L.G."/>
            <person name="Nolan M."/>
            <person name="Ohm R.A."/>
            <person name="Patyshakuliyeva A."/>
            <person name="Rokas A."/>
            <person name="Ruiz-Duenas F.J."/>
            <person name="Sabat G."/>
            <person name="Salamov A."/>
            <person name="Samejima M."/>
            <person name="Schmutz J."/>
            <person name="Slot J.C."/>
            <person name="St John F."/>
            <person name="Stenlid J."/>
            <person name="Sun H."/>
            <person name="Sun S."/>
            <person name="Syed K."/>
            <person name="Tsang A."/>
            <person name="Wiebenga A."/>
            <person name="Young D."/>
            <person name="Pisabarro A."/>
            <person name="Eastwood D.C."/>
            <person name="Martin F."/>
            <person name="Cullen D."/>
            <person name="Grigoriev I.V."/>
            <person name="Hibbett D.S."/>
        </authorList>
    </citation>
    <scope>NUCLEOTIDE SEQUENCE</scope>
    <source>
        <strain evidence="2">FP-58527</strain>
    </source>
</reference>
<feature type="non-terminal residue" evidence="1">
    <location>
        <position position="87"/>
    </location>
</feature>
<dbReference type="Proteomes" id="UP000015241">
    <property type="component" value="Unassembled WGS sequence"/>
</dbReference>
<name>S8EIB6_FOMSC</name>
<dbReference type="InParanoid" id="S8EIB6"/>
<keyword evidence="2" id="KW-1185">Reference proteome</keyword>